<protein>
    <submittedName>
        <fullName evidence="2">Uncharacterized protein</fullName>
    </submittedName>
</protein>
<organism evidence="2 3">
    <name type="scientific">Catharus ustulatus</name>
    <name type="common">Russet-backed thrush</name>
    <name type="synonym">Hylocichla ustulatus</name>
    <dbReference type="NCBI Taxonomy" id="91951"/>
    <lineage>
        <taxon>Eukaryota</taxon>
        <taxon>Metazoa</taxon>
        <taxon>Chordata</taxon>
        <taxon>Craniata</taxon>
        <taxon>Vertebrata</taxon>
        <taxon>Euteleostomi</taxon>
        <taxon>Archelosauria</taxon>
        <taxon>Archosauria</taxon>
        <taxon>Dinosauria</taxon>
        <taxon>Saurischia</taxon>
        <taxon>Theropoda</taxon>
        <taxon>Coelurosauria</taxon>
        <taxon>Aves</taxon>
        <taxon>Neognathae</taxon>
        <taxon>Neoaves</taxon>
        <taxon>Telluraves</taxon>
        <taxon>Australaves</taxon>
        <taxon>Passeriformes</taxon>
        <taxon>Turdidae</taxon>
        <taxon>Catharus</taxon>
    </lineage>
</organism>
<evidence type="ECO:0000256" key="1">
    <source>
        <dbReference type="SAM" id="Phobius"/>
    </source>
</evidence>
<evidence type="ECO:0000313" key="2">
    <source>
        <dbReference type="Ensembl" id="ENSCUSP00005002895.1"/>
    </source>
</evidence>
<evidence type="ECO:0000313" key="3">
    <source>
        <dbReference type="Proteomes" id="UP000694563"/>
    </source>
</evidence>
<reference evidence="2" key="1">
    <citation type="submission" date="2020-10" db="EMBL/GenBank/DDBJ databases">
        <title>Catharus ustulatus (Swainson's thrush) genome, bCatUst1, primary haplotype v2.</title>
        <authorList>
            <person name="Delmore K."/>
            <person name="Vafadar M."/>
            <person name="Formenti G."/>
            <person name="Chow W."/>
            <person name="Pelan S."/>
            <person name="Howe K."/>
            <person name="Rhie A."/>
            <person name="Mountcastle J."/>
            <person name="Haase B."/>
            <person name="Fedrigo O."/>
            <person name="Jarvis E.D."/>
        </authorList>
    </citation>
    <scope>NUCLEOTIDE SEQUENCE [LARGE SCALE GENOMIC DNA]</scope>
</reference>
<keyword evidence="1" id="KW-0472">Membrane</keyword>
<dbReference type="AlphaFoldDB" id="A0A8C3TSP7"/>
<name>A0A8C3TSP7_CATUS</name>
<feature type="transmembrane region" description="Helical" evidence="1">
    <location>
        <begin position="40"/>
        <end position="60"/>
    </location>
</feature>
<sequence>MCPQTQVLSEIFSCFKMINVAIFAHHLVRMQRVQKRKEVEGYLGLLILEICPALGLQLVFLSHFNMQFHHCSVLK</sequence>
<keyword evidence="1" id="KW-1133">Transmembrane helix</keyword>
<keyword evidence="3" id="KW-1185">Reference proteome</keyword>
<reference evidence="2" key="2">
    <citation type="submission" date="2025-08" db="UniProtKB">
        <authorList>
            <consortium name="Ensembl"/>
        </authorList>
    </citation>
    <scope>IDENTIFICATION</scope>
</reference>
<dbReference type="Proteomes" id="UP000694563">
    <property type="component" value="Chromosome 1"/>
</dbReference>
<dbReference type="Ensembl" id="ENSCUST00005003046.1">
    <property type="protein sequence ID" value="ENSCUSP00005002895.1"/>
    <property type="gene ID" value="ENSCUSG00005001970.1"/>
</dbReference>
<reference evidence="2" key="3">
    <citation type="submission" date="2025-09" db="UniProtKB">
        <authorList>
            <consortium name="Ensembl"/>
        </authorList>
    </citation>
    <scope>IDENTIFICATION</scope>
</reference>
<proteinExistence type="predicted"/>
<keyword evidence="1" id="KW-0812">Transmembrane</keyword>
<accession>A0A8C3TSP7</accession>